<feature type="compositionally biased region" description="Polar residues" evidence="1">
    <location>
        <begin position="19"/>
        <end position="29"/>
    </location>
</feature>
<accession>A0A2U9C247</accession>
<evidence type="ECO:0000313" key="3">
    <source>
        <dbReference type="Proteomes" id="UP000246464"/>
    </source>
</evidence>
<evidence type="ECO:0000256" key="1">
    <source>
        <dbReference type="SAM" id="MobiDB-lite"/>
    </source>
</evidence>
<organism evidence="2 3">
    <name type="scientific">Scophthalmus maximus</name>
    <name type="common">Turbot</name>
    <name type="synonym">Psetta maxima</name>
    <dbReference type="NCBI Taxonomy" id="52904"/>
    <lineage>
        <taxon>Eukaryota</taxon>
        <taxon>Metazoa</taxon>
        <taxon>Chordata</taxon>
        <taxon>Craniata</taxon>
        <taxon>Vertebrata</taxon>
        <taxon>Euteleostomi</taxon>
        <taxon>Actinopterygii</taxon>
        <taxon>Neopterygii</taxon>
        <taxon>Teleostei</taxon>
        <taxon>Neoteleostei</taxon>
        <taxon>Acanthomorphata</taxon>
        <taxon>Carangaria</taxon>
        <taxon>Pleuronectiformes</taxon>
        <taxon>Pleuronectoidei</taxon>
        <taxon>Scophthalmidae</taxon>
        <taxon>Scophthalmus</taxon>
    </lineage>
</organism>
<protein>
    <submittedName>
        <fullName evidence="2">Uncharacterized protein</fullName>
    </submittedName>
</protein>
<dbReference type="AlphaFoldDB" id="A0A2U9C247"/>
<proteinExistence type="predicted"/>
<reference evidence="2 3" key="1">
    <citation type="submission" date="2017-12" db="EMBL/GenBank/DDBJ databases">
        <title>Integrating genomic resources of turbot (Scophthalmus maximus) in depth evaluation of genetic and physical mapping variation across individuals.</title>
        <authorList>
            <person name="Martinez P."/>
        </authorList>
    </citation>
    <scope>NUCLEOTIDE SEQUENCE [LARGE SCALE GENOMIC DNA]</scope>
</reference>
<keyword evidence="3" id="KW-1185">Reference proteome</keyword>
<dbReference type="Proteomes" id="UP000246464">
    <property type="component" value="Chromosome 12"/>
</dbReference>
<gene>
    <name evidence="2" type="ORF">SMAX5B_001052</name>
</gene>
<name>A0A2U9C247_SCOMX</name>
<evidence type="ECO:0000313" key="2">
    <source>
        <dbReference type="EMBL" id="AWP10428.1"/>
    </source>
</evidence>
<dbReference type="EMBL" id="CP026254">
    <property type="protein sequence ID" value="AWP10428.1"/>
    <property type="molecule type" value="Genomic_DNA"/>
</dbReference>
<sequence length="101" mass="10979">MHAGSRGPSAVKEEDENQQRFTDTDTGAQLNRVGPPAECRQTGCRRSGARAQLLFSGLEPNATAAGVARSSGVRTMLHTWRFTWSRVRAPVVFCCQTGSEL</sequence>
<feature type="region of interest" description="Disordered" evidence="1">
    <location>
        <begin position="1"/>
        <end position="44"/>
    </location>
</feature>